<evidence type="ECO:0000259" key="2">
    <source>
        <dbReference type="Pfam" id="PF13464"/>
    </source>
</evidence>
<dbReference type="InterPro" id="IPR010982">
    <property type="entry name" value="Lambda_DNA-bd_dom_sf"/>
</dbReference>
<keyword evidence="1" id="KW-0472">Membrane</keyword>
<name>A0A7R6PQY0_9GAMM</name>
<keyword evidence="1" id="KW-1133">Transmembrane helix</keyword>
<feature type="domain" description="Cytoskeleton protein RodZ-like C-terminal" evidence="2">
    <location>
        <begin position="249"/>
        <end position="321"/>
    </location>
</feature>
<dbReference type="PANTHER" id="PTHR34475">
    <property type="match status" value="1"/>
</dbReference>
<dbReference type="Proteomes" id="UP000595332">
    <property type="component" value="Chromosome"/>
</dbReference>
<protein>
    <submittedName>
        <fullName evidence="3">Cytoskeleton protein RodZ</fullName>
    </submittedName>
</protein>
<dbReference type="KEGG" id="njp:NEJAP_3033"/>
<dbReference type="PANTHER" id="PTHR34475:SF1">
    <property type="entry name" value="CYTOSKELETON PROTEIN RODZ"/>
    <property type="match status" value="1"/>
</dbReference>
<accession>A0A7R6PQY0</accession>
<dbReference type="Pfam" id="PF13464">
    <property type="entry name" value="RodZ_C"/>
    <property type="match status" value="1"/>
</dbReference>
<dbReference type="RefSeq" id="WP_201348117.1">
    <property type="nucleotide sequence ID" value="NZ_AP014546.1"/>
</dbReference>
<keyword evidence="4" id="KW-1185">Reference proteome</keyword>
<proteinExistence type="predicted"/>
<keyword evidence="1" id="KW-0812">Transmembrane</keyword>
<evidence type="ECO:0000313" key="3">
    <source>
        <dbReference type="EMBL" id="BBB30972.1"/>
    </source>
</evidence>
<gene>
    <name evidence="3" type="primary">rodZ</name>
    <name evidence="3" type="ORF">NEJAP_3033</name>
</gene>
<evidence type="ECO:0000256" key="1">
    <source>
        <dbReference type="SAM" id="Phobius"/>
    </source>
</evidence>
<dbReference type="EMBL" id="AP014546">
    <property type="protein sequence ID" value="BBB30972.1"/>
    <property type="molecule type" value="Genomic_DNA"/>
</dbReference>
<dbReference type="InterPro" id="IPR050400">
    <property type="entry name" value="Bact_Cytoskel_RodZ"/>
</dbReference>
<feature type="transmembrane region" description="Helical" evidence="1">
    <location>
        <begin position="117"/>
        <end position="134"/>
    </location>
</feature>
<dbReference type="GO" id="GO:0003677">
    <property type="term" value="F:DNA binding"/>
    <property type="evidence" value="ECO:0007669"/>
    <property type="project" value="InterPro"/>
</dbReference>
<sequence length="325" mass="35234">MSSVPDESIVESGIQLPGESLLVARESQGCSQQAIADELHLPVRYIQWIEESAYEKLPSLVFARGYIRAYAKIVGIDGTALIEMFDQAEGGAAKKDPIRSVSKVQQQVKLGDPVMRWSGWLFLLMIVAAVGWWWKTQYSLAPVDGLAPVVSVVTETTGDNTLKLPTLDDAVASEELDAVAQTVEEQVGVEEPVNLSAADISKLQSELDSGVAVSPEISVVATTVEIVEAVEKLPLESAVALPLALDKLQMTFTADCWLTVKDADGKTIFNNLRKKGQSLKLSGKEPLRVLIGRVSAIDQVIYNKAVIDLKPFSSKNVAKFTLPLN</sequence>
<dbReference type="AlphaFoldDB" id="A0A7R6PQY0"/>
<dbReference type="Gene3D" id="1.10.260.40">
    <property type="entry name" value="lambda repressor-like DNA-binding domains"/>
    <property type="match status" value="1"/>
</dbReference>
<dbReference type="Pfam" id="PF13413">
    <property type="entry name" value="HTH_25"/>
    <property type="match status" value="1"/>
</dbReference>
<reference evidence="3 4" key="1">
    <citation type="journal article" date="2008" name="Int. J. Syst. Evol. Microbiol.">
        <title>Neptunomonas japonica sp. nov., an Osedax japonicus symbiont-like bacterium isolated from sediment adjacent to sperm whale carcasses off Kagoshima, Japan.</title>
        <authorList>
            <person name="Miyazaki M."/>
            <person name="Nogi Y."/>
            <person name="Fujiwara Y."/>
            <person name="Kawato M."/>
            <person name="Kubokawa K."/>
            <person name="Horikoshi K."/>
        </authorList>
    </citation>
    <scope>NUCLEOTIDE SEQUENCE [LARGE SCALE GENOMIC DNA]</scope>
    <source>
        <strain evidence="3 4">JAMM 1380</strain>
    </source>
</reference>
<organism evidence="3 4">
    <name type="scientific">Neptunomonas japonica JAMM 1380</name>
    <dbReference type="NCBI Taxonomy" id="1441457"/>
    <lineage>
        <taxon>Bacteria</taxon>
        <taxon>Pseudomonadati</taxon>
        <taxon>Pseudomonadota</taxon>
        <taxon>Gammaproteobacteria</taxon>
        <taxon>Oceanospirillales</taxon>
        <taxon>Oceanospirillaceae</taxon>
        <taxon>Neptunomonas</taxon>
    </lineage>
</organism>
<evidence type="ECO:0000313" key="4">
    <source>
        <dbReference type="Proteomes" id="UP000595332"/>
    </source>
</evidence>
<dbReference type="InterPro" id="IPR025194">
    <property type="entry name" value="RodZ-like_C"/>
</dbReference>